<sequence>MPLEQTELLKKFAKLVVEKNKVHNLTSAKTPEEFYKKHIKDCLAAYDAIYKHLQKQIVDCGSGAGLPSIVWSIINPELKIFSVDSNQKKIAFQKHIKRTFGLKNLHPVAARIQDFRPEETSSAIFKAFSSVKKGAQSLNREAQFRNLFFLKKDDEKTQEEITDAGSLLYDYKRHKYILNKEKMLVVELYDSKNSNN</sequence>
<evidence type="ECO:0000256" key="5">
    <source>
        <dbReference type="ARBA" id="ARBA00022691"/>
    </source>
</evidence>
<comment type="subcellular location">
    <subcellularLocation>
        <location evidence="6">Cytoplasm</location>
    </subcellularLocation>
</comment>
<dbReference type="PIRSF" id="PIRSF003078">
    <property type="entry name" value="GidB"/>
    <property type="match status" value="1"/>
</dbReference>
<organism evidence="7 8">
    <name type="scientific">SAR86 cluster bacterium</name>
    <dbReference type="NCBI Taxonomy" id="2030880"/>
    <lineage>
        <taxon>Bacteria</taxon>
        <taxon>Pseudomonadati</taxon>
        <taxon>Pseudomonadota</taxon>
        <taxon>Gammaproteobacteria</taxon>
        <taxon>SAR86 cluster</taxon>
    </lineage>
</organism>
<comment type="similarity">
    <text evidence="6">Belongs to the methyltransferase superfamily. RNA methyltransferase RsmG family.</text>
</comment>
<evidence type="ECO:0000313" key="7">
    <source>
        <dbReference type="EMBL" id="RZO23773.1"/>
    </source>
</evidence>
<dbReference type="GO" id="GO:0070043">
    <property type="term" value="F:rRNA (guanine-N7-)-methyltransferase activity"/>
    <property type="evidence" value="ECO:0007669"/>
    <property type="project" value="UniProtKB-UniRule"/>
</dbReference>
<protein>
    <recommendedName>
        <fullName evidence="6">Ribosomal RNA small subunit methyltransferase G</fullName>
        <ecNumber evidence="6">2.1.1.170</ecNumber>
    </recommendedName>
    <alternativeName>
        <fullName evidence="6">16S rRNA 7-methylguanosine methyltransferase</fullName>
        <shortName evidence="6">16S rRNA m7G methyltransferase</shortName>
    </alternativeName>
</protein>
<evidence type="ECO:0000256" key="4">
    <source>
        <dbReference type="ARBA" id="ARBA00022679"/>
    </source>
</evidence>
<keyword evidence="5 6" id="KW-0949">S-adenosyl-L-methionine</keyword>
<feature type="binding site" evidence="6">
    <location>
        <begin position="112"/>
        <end position="113"/>
    </location>
    <ligand>
        <name>S-adenosyl-L-methionine</name>
        <dbReference type="ChEBI" id="CHEBI:59789"/>
    </ligand>
</feature>
<keyword evidence="3 6" id="KW-0489">Methyltransferase</keyword>
<evidence type="ECO:0000256" key="6">
    <source>
        <dbReference type="HAMAP-Rule" id="MF_00074"/>
    </source>
</evidence>
<dbReference type="InterPro" id="IPR029063">
    <property type="entry name" value="SAM-dependent_MTases_sf"/>
</dbReference>
<dbReference type="GO" id="GO:0005829">
    <property type="term" value="C:cytosol"/>
    <property type="evidence" value="ECO:0007669"/>
    <property type="project" value="TreeGrafter"/>
</dbReference>
<comment type="caution">
    <text evidence="7">The sequence shown here is derived from an EMBL/GenBank/DDBJ whole genome shotgun (WGS) entry which is preliminary data.</text>
</comment>
<feature type="binding site" evidence="6">
    <location>
        <position position="66"/>
    </location>
    <ligand>
        <name>S-adenosyl-L-methionine</name>
        <dbReference type="ChEBI" id="CHEBI:59789"/>
    </ligand>
</feature>
<dbReference type="EMBL" id="SHBL01000026">
    <property type="protein sequence ID" value="RZO23773.1"/>
    <property type="molecule type" value="Genomic_DNA"/>
</dbReference>
<dbReference type="Gene3D" id="3.40.50.150">
    <property type="entry name" value="Vaccinia Virus protein VP39"/>
    <property type="match status" value="1"/>
</dbReference>
<accession>A0A520MRF2</accession>
<keyword evidence="2 6" id="KW-0698">rRNA processing</keyword>
<dbReference type="HAMAP" id="MF_00074">
    <property type="entry name" value="16SrRNA_methyltr_G"/>
    <property type="match status" value="1"/>
</dbReference>
<comment type="caution">
    <text evidence="6">Lacks conserved residue(s) required for the propagation of feature annotation.</text>
</comment>
<feature type="binding site" evidence="6">
    <location>
        <position position="126"/>
    </location>
    <ligand>
        <name>S-adenosyl-L-methionine</name>
        <dbReference type="ChEBI" id="CHEBI:59789"/>
    </ligand>
</feature>
<proteinExistence type="inferred from homology"/>
<keyword evidence="4 6" id="KW-0808">Transferase</keyword>
<dbReference type="PANTHER" id="PTHR31760">
    <property type="entry name" value="S-ADENOSYL-L-METHIONINE-DEPENDENT METHYLTRANSFERASES SUPERFAMILY PROTEIN"/>
    <property type="match status" value="1"/>
</dbReference>
<dbReference type="SUPFAM" id="SSF53335">
    <property type="entry name" value="S-adenosyl-L-methionine-dependent methyltransferases"/>
    <property type="match status" value="1"/>
</dbReference>
<dbReference type="NCBIfam" id="TIGR00138">
    <property type="entry name" value="rsmG_gidB"/>
    <property type="match status" value="1"/>
</dbReference>
<evidence type="ECO:0000256" key="1">
    <source>
        <dbReference type="ARBA" id="ARBA00022490"/>
    </source>
</evidence>
<dbReference type="EC" id="2.1.1.170" evidence="6"/>
<evidence type="ECO:0000256" key="2">
    <source>
        <dbReference type="ARBA" id="ARBA00022552"/>
    </source>
</evidence>
<reference evidence="7 8" key="1">
    <citation type="submission" date="2019-02" db="EMBL/GenBank/DDBJ databases">
        <title>Prokaryotic population dynamics and viral predation in marine succession experiment using metagenomics: the confinement effect.</title>
        <authorList>
            <person name="Haro-Moreno J.M."/>
            <person name="Rodriguez-Valera F."/>
            <person name="Lopez-Perez M."/>
        </authorList>
    </citation>
    <scope>NUCLEOTIDE SEQUENCE [LARGE SCALE GENOMIC DNA]</scope>
    <source>
        <strain evidence="7">MED-G166</strain>
    </source>
</reference>
<feature type="binding site" evidence="6">
    <location>
        <position position="61"/>
    </location>
    <ligand>
        <name>S-adenosyl-L-methionine</name>
        <dbReference type="ChEBI" id="CHEBI:59789"/>
    </ligand>
</feature>
<dbReference type="PANTHER" id="PTHR31760:SF0">
    <property type="entry name" value="S-ADENOSYL-L-METHIONINE-DEPENDENT METHYLTRANSFERASES SUPERFAMILY PROTEIN"/>
    <property type="match status" value="1"/>
</dbReference>
<dbReference type="InterPro" id="IPR003682">
    <property type="entry name" value="rRNA_ssu_MeTfrase_G"/>
</dbReference>
<comment type="catalytic activity">
    <reaction evidence="6">
        <text>guanosine(527) in 16S rRNA + S-adenosyl-L-methionine = N(7)-methylguanosine(527) in 16S rRNA + S-adenosyl-L-homocysteine</text>
        <dbReference type="Rhea" id="RHEA:42732"/>
        <dbReference type="Rhea" id="RHEA-COMP:10209"/>
        <dbReference type="Rhea" id="RHEA-COMP:10210"/>
        <dbReference type="ChEBI" id="CHEBI:57856"/>
        <dbReference type="ChEBI" id="CHEBI:59789"/>
        <dbReference type="ChEBI" id="CHEBI:74269"/>
        <dbReference type="ChEBI" id="CHEBI:74480"/>
        <dbReference type="EC" id="2.1.1.170"/>
    </reaction>
</comment>
<evidence type="ECO:0000313" key="8">
    <source>
        <dbReference type="Proteomes" id="UP000320146"/>
    </source>
</evidence>
<dbReference type="Pfam" id="PF02527">
    <property type="entry name" value="GidB"/>
    <property type="match status" value="1"/>
</dbReference>
<keyword evidence="1 6" id="KW-0963">Cytoplasm</keyword>
<gene>
    <name evidence="6 7" type="primary">rsmG</name>
    <name evidence="7" type="ORF">EVA99_03295</name>
</gene>
<comment type="function">
    <text evidence="6">Specifically methylates the N7 position of guanine in position 527 of 16S rRNA.</text>
</comment>
<evidence type="ECO:0000256" key="3">
    <source>
        <dbReference type="ARBA" id="ARBA00022603"/>
    </source>
</evidence>
<dbReference type="AlphaFoldDB" id="A0A520MRF2"/>
<name>A0A520MRF2_9GAMM</name>
<dbReference type="Proteomes" id="UP000320146">
    <property type="component" value="Unassembled WGS sequence"/>
</dbReference>